<dbReference type="RefSeq" id="WP_219536298.1">
    <property type="nucleotide sequence ID" value="NZ_JAHKRM010000029.1"/>
</dbReference>
<evidence type="ECO:0000313" key="2">
    <source>
        <dbReference type="Proteomes" id="UP001597097"/>
    </source>
</evidence>
<name>A0ABW4GYM1_9ACTN</name>
<accession>A0ABW4GYM1</accession>
<protein>
    <submittedName>
        <fullName evidence="1">Uncharacterized protein</fullName>
    </submittedName>
</protein>
<reference evidence="2" key="1">
    <citation type="journal article" date="2019" name="Int. J. Syst. Evol. Microbiol.">
        <title>The Global Catalogue of Microorganisms (GCM) 10K type strain sequencing project: providing services to taxonomists for standard genome sequencing and annotation.</title>
        <authorList>
            <consortium name="The Broad Institute Genomics Platform"/>
            <consortium name="The Broad Institute Genome Sequencing Center for Infectious Disease"/>
            <person name="Wu L."/>
            <person name="Ma J."/>
        </authorList>
    </citation>
    <scope>NUCLEOTIDE SEQUENCE [LARGE SCALE GENOMIC DNA]</scope>
    <source>
        <strain evidence="2">CGMCC 1.15399</strain>
    </source>
</reference>
<dbReference type="EMBL" id="JBHUCM010000084">
    <property type="protein sequence ID" value="MFD1547872.1"/>
    <property type="molecule type" value="Genomic_DNA"/>
</dbReference>
<evidence type="ECO:0000313" key="1">
    <source>
        <dbReference type="EMBL" id="MFD1547872.1"/>
    </source>
</evidence>
<dbReference type="Proteomes" id="UP001597097">
    <property type="component" value="Unassembled WGS sequence"/>
</dbReference>
<gene>
    <name evidence="1" type="ORF">ACFSJ0_63350</name>
</gene>
<sequence>MAEPAAPPTGLTVEDCVGAGFRPYGRYLRRSRAGVTFRVYFSADARHQAVLLEARGTLLWIDGRRAPMPVDLDGAVKRASLAHWLEHRFTTRSLGDDPARALSMWAWMGEAGRIAARGRDGWTQPYPTVPAGMTLADYRELGFEFSDERCAFNYLDETGKSTIRLVFSPDLRHQALLLQGPNWIGALLWVDGEPVPVPCDPDLGPLCEQFAEWLDDRFVHAEVGGLWDHPLYDPTKINLLGNVRGLLIWDASERVRRMELPRPTEAWTSPILLASGDSWRIYPDGEAYRQDRPDRVLPIPR</sequence>
<organism evidence="1 2">
    <name type="scientific">Nonomuraea guangzhouensis</name>
    <dbReference type="NCBI Taxonomy" id="1291555"/>
    <lineage>
        <taxon>Bacteria</taxon>
        <taxon>Bacillati</taxon>
        <taxon>Actinomycetota</taxon>
        <taxon>Actinomycetes</taxon>
        <taxon>Streptosporangiales</taxon>
        <taxon>Streptosporangiaceae</taxon>
        <taxon>Nonomuraea</taxon>
    </lineage>
</organism>
<proteinExistence type="predicted"/>
<comment type="caution">
    <text evidence="1">The sequence shown here is derived from an EMBL/GenBank/DDBJ whole genome shotgun (WGS) entry which is preliminary data.</text>
</comment>
<keyword evidence="2" id="KW-1185">Reference proteome</keyword>